<accession>A0A3P8UTH4</accession>
<reference evidence="2" key="2">
    <citation type="submission" date="2025-08" db="UniProtKB">
        <authorList>
            <consortium name="Ensembl"/>
        </authorList>
    </citation>
    <scope>IDENTIFICATION</scope>
</reference>
<keyword evidence="1" id="KW-0812">Transmembrane</keyword>
<reference evidence="2" key="3">
    <citation type="submission" date="2025-09" db="UniProtKB">
        <authorList>
            <consortium name="Ensembl"/>
        </authorList>
    </citation>
    <scope>IDENTIFICATION</scope>
</reference>
<name>A0A3P8UTH4_CYNSE</name>
<feature type="transmembrane region" description="Helical" evidence="1">
    <location>
        <begin position="20"/>
        <end position="39"/>
    </location>
</feature>
<organism evidence="2 3">
    <name type="scientific">Cynoglossus semilaevis</name>
    <name type="common">Tongue sole</name>
    <dbReference type="NCBI Taxonomy" id="244447"/>
    <lineage>
        <taxon>Eukaryota</taxon>
        <taxon>Metazoa</taxon>
        <taxon>Chordata</taxon>
        <taxon>Craniata</taxon>
        <taxon>Vertebrata</taxon>
        <taxon>Euteleostomi</taxon>
        <taxon>Actinopterygii</taxon>
        <taxon>Neopterygii</taxon>
        <taxon>Teleostei</taxon>
        <taxon>Neoteleostei</taxon>
        <taxon>Acanthomorphata</taxon>
        <taxon>Carangaria</taxon>
        <taxon>Pleuronectiformes</taxon>
        <taxon>Pleuronectoidei</taxon>
        <taxon>Cynoglossidae</taxon>
        <taxon>Cynoglossinae</taxon>
        <taxon>Cynoglossus</taxon>
    </lineage>
</organism>
<dbReference type="AlphaFoldDB" id="A0A3P8UTH4"/>
<evidence type="ECO:0000313" key="3">
    <source>
        <dbReference type="Proteomes" id="UP000265120"/>
    </source>
</evidence>
<keyword evidence="1" id="KW-0472">Membrane</keyword>
<keyword evidence="3" id="KW-1185">Reference proteome</keyword>
<protein>
    <submittedName>
        <fullName evidence="2">Uncharacterized protein</fullName>
    </submittedName>
</protein>
<sequence>MGYNTALWPSGVLRKHTGLVGIFILAVIVPLPVAQVTGIDRHCGFDLQLCQLHAVVENPEELF</sequence>
<keyword evidence="1" id="KW-1133">Transmembrane helix</keyword>
<evidence type="ECO:0000256" key="1">
    <source>
        <dbReference type="SAM" id="Phobius"/>
    </source>
</evidence>
<proteinExistence type="predicted"/>
<reference evidence="2 3" key="1">
    <citation type="journal article" date="2014" name="Nat. Genet.">
        <title>Whole-genome sequence of a flatfish provides insights into ZW sex chromosome evolution and adaptation to a benthic lifestyle.</title>
        <authorList>
            <person name="Chen S."/>
            <person name="Zhang G."/>
            <person name="Shao C."/>
            <person name="Huang Q."/>
            <person name="Liu G."/>
            <person name="Zhang P."/>
            <person name="Song W."/>
            <person name="An N."/>
            <person name="Chalopin D."/>
            <person name="Volff J.N."/>
            <person name="Hong Y."/>
            <person name="Li Q."/>
            <person name="Sha Z."/>
            <person name="Zhou H."/>
            <person name="Xie M."/>
            <person name="Yu Q."/>
            <person name="Liu Y."/>
            <person name="Xiang H."/>
            <person name="Wang N."/>
            <person name="Wu K."/>
            <person name="Yang C."/>
            <person name="Zhou Q."/>
            <person name="Liao X."/>
            <person name="Yang L."/>
            <person name="Hu Q."/>
            <person name="Zhang J."/>
            <person name="Meng L."/>
            <person name="Jin L."/>
            <person name="Tian Y."/>
            <person name="Lian J."/>
            <person name="Yang J."/>
            <person name="Miao G."/>
            <person name="Liu S."/>
            <person name="Liang Z."/>
            <person name="Yan F."/>
            <person name="Li Y."/>
            <person name="Sun B."/>
            <person name="Zhang H."/>
            <person name="Zhang J."/>
            <person name="Zhu Y."/>
            <person name="Du M."/>
            <person name="Zhao Y."/>
            <person name="Schartl M."/>
            <person name="Tang Q."/>
            <person name="Wang J."/>
        </authorList>
    </citation>
    <scope>NUCLEOTIDE SEQUENCE</scope>
</reference>
<evidence type="ECO:0000313" key="2">
    <source>
        <dbReference type="Ensembl" id="ENSCSEP00000005677.1"/>
    </source>
</evidence>
<dbReference type="InParanoid" id="A0A3P8UTH4"/>
<dbReference type="Proteomes" id="UP000265120">
    <property type="component" value="Chromosome 11"/>
</dbReference>
<dbReference type="GeneTree" id="ENSGT00940000179168"/>
<dbReference type="Ensembl" id="ENSCSET00000005737.1">
    <property type="protein sequence ID" value="ENSCSEP00000005677.1"/>
    <property type="gene ID" value="ENSCSEG00000003664.1"/>
</dbReference>